<gene>
    <name evidence="1" type="ORF">SAMN04487759_10255</name>
</gene>
<dbReference type="RefSeq" id="WP_074685338.1">
    <property type="nucleotide sequence ID" value="NZ_FNNF01000002.1"/>
</dbReference>
<evidence type="ECO:0000313" key="2">
    <source>
        <dbReference type="Proteomes" id="UP000182429"/>
    </source>
</evidence>
<dbReference type="Proteomes" id="UP000182429">
    <property type="component" value="Unassembled WGS sequence"/>
</dbReference>
<protein>
    <submittedName>
        <fullName evidence="1">Uncharacterized protein</fullName>
    </submittedName>
</protein>
<evidence type="ECO:0000313" key="1">
    <source>
        <dbReference type="EMBL" id="SDW02090.1"/>
    </source>
</evidence>
<dbReference type="EMBL" id="FNNF01000002">
    <property type="protein sequence ID" value="SDW02090.1"/>
    <property type="molecule type" value="Genomic_DNA"/>
</dbReference>
<dbReference type="OrthoDB" id="9901111at2"/>
<sequence>MDRELISRTLQNIINISHVWEYDKFSHDQLSEALRNEMLDASSDKPEAQAEIDSILAAHHEAIMNIEHNNIEEESHALFLEALRKWKRDYFL</sequence>
<accession>A0A1H2Q4U8</accession>
<dbReference type="AlphaFoldDB" id="A0A1H2Q4U8"/>
<name>A0A1H2Q4U8_9FIRM</name>
<proteinExistence type="predicted"/>
<reference evidence="1 2" key="1">
    <citation type="submission" date="2016-10" db="EMBL/GenBank/DDBJ databases">
        <authorList>
            <person name="de Groot N.N."/>
        </authorList>
    </citation>
    <scope>NUCLEOTIDE SEQUENCE [LARGE SCALE GENOMIC DNA]</scope>
    <source>
        <strain evidence="1 2">S3b</strain>
    </source>
</reference>
<dbReference type="STRING" id="1630.SAMN05216514_104103"/>
<organism evidence="1 2">
    <name type="scientific">Kandleria vitulina</name>
    <dbReference type="NCBI Taxonomy" id="1630"/>
    <lineage>
        <taxon>Bacteria</taxon>
        <taxon>Bacillati</taxon>
        <taxon>Bacillota</taxon>
        <taxon>Erysipelotrichia</taxon>
        <taxon>Erysipelotrichales</taxon>
        <taxon>Coprobacillaceae</taxon>
        <taxon>Kandleria</taxon>
    </lineage>
</organism>